<reference evidence="1" key="2">
    <citation type="submission" date="2021-04" db="EMBL/GenBank/DDBJ databases">
        <authorList>
            <person name="Gilroy R."/>
        </authorList>
    </citation>
    <scope>NUCLEOTIDE SEQUENCE</scope>
    <source>
        <strain evidence="1">CHK169-2315</strain>
    </source>
</reference>
<dbReference type="Proteomes" id="UP000823937">
    <property type="component" value="Unassembled WGS sequence"/>
</dbReference>
<protein>
    <submittedName>
        <fullName evidence="1">Anti-sigma-F factor Fin family protein</fullName>
    </submittedName>
</protein>
<proteinExistence type="predicted"/>
<evidence type="ECO:0000313" key="1">
    <source>
        <dbReference type="EMBL" id="HIV74476.1"/>
    </source>
</evidence>
<evidence type="ECO:0000313" key="2">
    <source>
        <dbReference type="Proteomes" id="UP000823937"/>
    </source>
</evidence>
<gene>
    <name evidence="1" type="ORF">H9895_05260</name>
</gene>
<dbReference type="GO" id="GO:0010468">
    <property type="term" value="P:regulation of gene expression"/>
    <property type="evidence" value="ECO:0007669"/>
    <property type="project" value="InterPro"/>
</dbReference>
<dbReference type="InterPro" id="IPR020115">
    <property type="entry name" value="Fin"/>
</dbReference>
<dbReference type="AlphaFoldDB" id="A0A9D1PL98"/>
<organism evidence="1 2">
    <name type="scientific">Candidatus Pseudogracilibacillus intestinigallinarum</name>
    <dbReference type="NCBI Taxonomy" id="2838742"/>
    <lineage>
        <taxon>Bacteria</taxon>
        <taxon>Bacillati</taxon>
        <taxon>Bacillota</taxon>
        <taxon>Bacilli</taxon>
        <taxon>Bacillales</taxon>
        <taxon>Bacillaceae</taxon>
        <taxon>Pseudogracilibacillus</taxon>
    </lineage>
</organism>
<name>A0A9D1PL98_9BACI</name>
<comment type="caution">
    <text evidence="1">The sequence shown here is derived from an EMBL/GenBank/DDBJ whole genome shotgun (WGS) entry which is preliminary data.</text>
</comment>
<accession>A0A9D1PL98</accession>
<sequence length="76" mass="8964">MSIVYKCRHCKYTIGTLRQQIVSTSMLGIDVLTTKEKEKMVHYKENGDVHIHAICENCEDTLQSHPNYYELDYFLH</sequence>
<reference evidence="1" key="1">
    <citation type="journal article" date="2021" name="PeerJ">
        <title>Extensive microbial diversity within the chicken gut microbiome revealed by metagenomics and culture.</title>
        <authorList>
            <person name="Gilroy R."/>
            <person name="Ravi A."/>
            <person name="Getino M."/>
            <person name="Pursley I."/>
            <person name="Horton D.L."/>
            <person name="Alikhan N.F."/>
            <person name="Baker D."/>
            <person name="Gharbi K."/>
            <person name="Hall N."/>
            <person name="Watson M."/>
            <person name="Adriaenssens E.M."/>
            <person name="Foster-Nyarko E."/>
            <person name="Jarju S."/>
            <person name="Secka A."/>
            <person name="Antonio M."/>
            <person name="Oren A."/>
            <person name="Chaudhuri R.R."/>
            <person name="La Ragione R."/>
            <person name="Hildebrand F."/>
            <person name="Pallen M.J."/>
        </authorList>
    </citation>
    <scope>NUCLEOTIDE SEQUENCE</scope>
    <source>
        <strain evidence="1">CHK169-2315</strain>
    </source>
</reference>
<dbReference type="Pfam" id="PF10955">
    <property type="entry name" value="Fin"/>
    <property type="match status" value="1"/>
</dbReference>
<dbReference type="EMBL" id="DXHX01000076">
    <property type="protein sequence ID" value="HIV74476.1"/>
    <property type="molecule type" value="Genomic_DNA"/>
</dbReference>